<accession>A0A9W8AM69</accession>
<comment type="caution">
    <text evidence="20">The sequence shown here is derived from an EMBL/GenBank/DDBJ whole genome shotgun (WGS) entry which is preliminary data.</text>
</comment>
<sequence>MLGNREYQYTDTPPSASTDRGFEAAQSLFDTSPTRTLFHDLDTQPQDPSQHPYYEYDQDPSAALEFTREADLHKTNLSAAEDVAEESELTEGPLGEELVTLRKLNRIMATISSSLATVDANIQQFHSTITQTKDLIALWGDVFSETHQVQGLLMDTKWRGASHDRLILEERQREEERQRQLAIEEEARRAQEAANRAQAELHVRPPPASAPTRGRGSTVRGGITRGRGRGSTIKRPMPLKRSTSRSQFTR</sequence>
<evidence type="ECO:0000313" key="20">
    <source>
        <dbReference type="EMBL" id="KAJ1960685.1"/>
    </source>
</evidence>
<dbReference type="GO" id="GO:0042729">
    <property type="term" value="C:DASH complex"/>
    <property type="evidence" value="ECO:0007669"/>
    <property type="project" value="InterPro"/>
</dbReference>
<evidence type="ECO:0000256" key="14">
    <source>
        <dbReference type="ARBA" id="ARBA00023242"/>
    </source>
</evidence>
<evidence type="ECO:0000256" key="19">
    <source>
        <dbReference type="SAM" id="MobiDB-lite"/>
    </source>
</evidence>
<feature type="region of interest" description="Disordered" evidence="19">
    <location>
        <begin position="1"/>
        <end position="26"/>
    </location>
</feature>
<comment type="similarity">
    <text evidence="4">Belongs to the DASH complex DUO1 family.</text>
</comment>
<dbReference type="PANTHER" id="PTHR28216:SF1">
    <property type="entry name" value="DASH COMPLEX SUBUNIT DUO1"/>
    <property type="match status" value="1"/>
</dbReference>
<evidence type="ECO:0000256" key="3">
    <source>
        <dbReference type="ARBA" id="ARBA00004629"/>
    </source>
</evidence>
<evidence type="ECO:0000256" key="13">
    <source>
        <dbReference type="ARBA" id="ARBA00023212"/>
    </source>
</evidence>
<dbReference type="GO" id="GO:0072686">
    <property type="term" value="C:mitotic spindle"/>
    <property type="evidence" value="ECO:0007669"/>
    <property type="project" value="InterPro"/>
</dbReference>
<evidence type="ECO:0000256" key="15">
    <source>
        <dbReference type="ARBA" id="ARBA00023306"/>
    </source>
</evidence>
<evidence type="ECO:0000256" key="17">
    <source>
        <dbReference type="ARBA" id="ARBA00044152"/>
    </source>
</evidence>
<comment type="subcellular location">
    <subcellularLocation>
        <location evidence="3">Chromosome</location>
        <location evidence="3">Centromere</location>
        <location evidence="3">Kinetochore</location>
    </subcellularLocation>
    <subcellularLocation>
        <location evidence="2">Cytoplasm</location>
        <location evidence="2">Cytoskeleton</location>
        <location evidence="2">Spindle</location>
    </subcellularLocation>
    <subcellularLocation>
        <location evidence="1">Nucleus</location>
    </subcellularLocation>
</comment>
<dbReference type="Proteomes" id="UP001150925">
    <property type="component" value="Unassembled WGS sequence"/>
</dbReference>
<evidence type="ECO:0000256" key="7">
    <source>
        <dbReference type="ARBA" id="ARBA00022618"/>
    </source>
</evidence>
<evidence type="ECO:0000256" key="4">
    <source>
        <dbReference type="ARBA" id="ARBA00005366"/>
    </source>
</evidence>
<dbReference type="InterPro" id="IPR013960">
    <property type="entry name" value="DASH_Duo1"/>
</dbReference>
<evidence type="ECO:0000256" key="8">
    <source>
        <dbReference type="ARBA" id="ARBA00022701"/>
    </source>
</evidence>
<feature type="compositionally biased region" description="Low complexity" evidence="19">
    <location>
        <begin position="212"/>
        <end position="222"/>
    </location>
</feature>
<keyword evidence="13" id="KW-0206">Cytoskeleton</keyword>
<dbReference type="AlphaFoldDB" id="A0A9W8AM69"/>
<protein>
    <recommendedName>
        <fullName evidence="17">DASH complex subunit DUO1</fullName>
    </recommendedName>
    <alternativeName>
        <fullName evidence="18">Outer kinetochore protein DUO1</fullName>
    </alternativeName>
</protein>
<feature type="compositionally biased region" description="Polar residues" evidence="19">
    <location>
        <begin position="7"/>
        <end position="18"/>
    </location>
</feature>
<keyword evidence="16" id="KW-0137">Centromere</keyword>
<reference evidence="20" key="1">
    <citation type="submission" date="2022-07" db="EMBL/GenBank/DDBJ databases">
        <title>Phylogenomic reconstructions and comparative analyses of Kickxellomycotina fungi.</title>
        <authorList>
            <person name="Reynolds N.K."/>
            <person name="Stajich J.E."/>
            <person name="Barry K."/>
            <person name="Grigoriev I.V."/>
            <person name="Crous P."/>
            <person name="Smith M.E."/>
        </authorList>
    </citation>
    <scope>NUCLEOTIDE SEQUENCE</scope>
    <source>
        <strain evidence="20">RSA 1196</strain>
    </source>
</reference>
<keyword evidence="14" id="KW-0539">Nucleus</keyword>
<evidence type="ECO:0000256" key="2">
    <source>
        <dbReference type="ARBA" id="ARBA00004186"/>
    </source>
</evidence>
<keyword evidence="12" id="KW-0175">Coiled coil</keyword>
<keyword evidence="21" id="KW-1185">Reference proteome</keyword>
<organism evidence="20 21">
    <name type="scientific">Dispira parvispora</name>
    <dbReference type="NCBI Taxonomy" id="1520584"/>
    <lineage>
        <taxon>Eukaryota</taxon>
        <taxon>Fungi</taxon>
        <taxon>Fungi incertae sedis</taxon>
        <taxon>Zoopagomycota</taxon>
        <taxon>Kickxellomycotina</taxon>
        <taxon>Dimargaritomycetes</taxon>
        <taxon>Dimargaritales</taxon>
        <taxon>Dimargaritaceae</taxon>
        <taxon>Dispira</taxon>
    </lineage>
</organism>
<dbReference type="OrthoDB" id="5599235at2759"/>
<evidence type="ECO:0000256" key="1">
    <source>
        <dbReference type="ARBA" id="ARBA00004123"/>
    </source>
</evidence>
<evidence type="ECO:0000256" key="18">
    <source>
        <dbReference type="ARBA" id="ARBA00044358"/>
    </source>
</evidence>
<keyword evidence="15" id="KW-0131">Cell cycle</keyword>
<keyword evidence="11" id="KW-0995">Kinetochore</keyword>
<dbReference type="GO" id="GO:0007059">
    <property type="term" value="P:chromosome segregation"/>
    <property type="evidence" value="ECO:0007669"/>
    <property type="project" value="UniProtKB-KW"/>
</dbReference>
<keyword evidence="5" id="KW-0158">Chromosome</keyword>
<evidence type="ECO:0000256" key="9">
    <source>
        <dbReference type="ARBA" id="ARBA00022776"/>
    </source>
</evidence>
<keyword evidence="9" id="KW-0498">Mitosis</keyword>
<dbReference type="EMBL" id="JANBPY010001288">
    <property type="protein sequence ID" value="KAJ1960685.1"/>
    <property type="molecule type" value="Genomic_DNA"/>
</dbReference>
<evidence type="ECO:0000256" key="12">
    <source>
        <dbReference type="ARBA" id="ARBA00023054"/>
    </source>
</evidence>
<evidence type="ECO:0000256" key="11">
    <source>
        <dbReference type="ARBA" id="ARBA00022838"/>
    </source>
</evidence>
<evidence type="ECO:0000256" key="10">
    <source>
        <dbReference type="ARBA" id="ARBA00022829"/>
    </source>
</evidence>
<dbReference type="PANTHER" id="PTHR28216">
    <property type="entry name" value="DASH COMPLEX SUBUNIT DUO1"/>
    <property type="match status" value="1"/>
</dbReference>
<keyword evidence="6" id="KW-0963">Cytoplasm</keyword>
<dbReference type="GO" id="GO:0000278">
    <property type="term" value="P:mitotic cell cycle"/>
    <property type="evidence" value="ECO:0007669"/>
    <property type="project" value="InterPro"/>
</dbReference>
<gene>
    <name evidence="20" type="ORF">IWQ62_004134</name>
</gene>
<keyword evidence="10" id="KW-0159">Chromosome partition</keyword>
<keyword evidence="7" id="KW-0132">Cell division</keyword>
<keyword evidence="8" id="KW-0493">Microtubule</keyword>
<evidence type="ECO:0000313" key="21">
    <source>
        <dbReference type="Proteomes" id="UP001150925"/>
    </source>
</evidence>
<name>A0A9W8AM69_9FUNG</name>
<dbReference type="Pfam" id="PF08651">
    <property type="entry name" value="DASH_Duo1"/>
    <property type="match status" value="1"/>
</dbReference>
<evidence type="ECO:0000256" key="5">
    <source>
        <dbReference type="ARBA" id="ARBA00022454"/>
    </source>
</evidence>
<proteinExistence type="inferred from homology"/>
<feature type="region of interest" description="Disordered" evidence="19">
    <location>
        <begin position="187"/>
        <end position="250"/>
    </location>
</feature>
<dbReference type="GO" id="GO:0005874">
    <property type="term" value="C:microtubule"/>
    <property type="evidence" value="ECO:0007669"/>
    <property type="project" value="UniProtKB-KW"/>
</dbReference>
<evidence type="ECO:0000256" key="6">
    <source>
        <dbReference type="ARBA" id="ARBA00022490"/>
    </source>
</evidence>
<dbReference type="GO" id="GO:0051301">
    <property type="term" value="P:cell division"/>
    <property type="evidence" value="ECO:0007669"/>
    <property type="project" value="UniProtKB-KW"/>
</dbReference>
<evidence type="ECO:0000256" key="16">
    <source>
        <dbReference type="ARBA" id="ARBA00023328"/>
    </source>
</evidence>